<organism evidence="3 4">
    <name type="scientific">Arthrobacter methylotrophus</name>
    <dbReference type="NCBI Taxonomy" id="121291"/>
    <lineage>
        <taxon>Bacteria</taxon>
        <taxon>Bacillati</taxon>
        <taxon>Actinomycetota</taxon>
        <taxon>Actinomycetes</taxon>
        <taxon>Micrococcales</taxon>
        <taxon>Micrococcaceae</taxon>
        <taxon>Arthrobacter</taxon>
    </lineage>
</organism>
<comment type="caution">
    <text evidence="3">The sequence shown here is derived from an EMBL/GenBank/DDBJ whole genome shotgun (WGS) entry which is preliminary data.</text>
</comment>
<feature type="region of interest" description="Disordered" evidence="1">
    <location>
        <begin position="266"/>
        <end position="306"/>
    </location>
</feature>
<name>A0ABV5UQI3_9MICC</name>
<dbReference type="Proteomes" id="UP001589536">
    <property type="component" value="Unassembled WGS sequence"/>
</dbReference>
<reference evidence="3 4" key="1">
    <citation type="submission" date="2024-09" db="EMBL/GenBank/DDBJ databases">
        <authorList>
            <person name="Sun Q."/>
            <person name="Mori K."/>
        </authorList>
    </citation>
    <scope>NUCLEOTIDE SEQUENCE [LARGE SCALE GENOMIC DNA]</scope>
    <source>
        <strain evidence="3 4">JCM 13519</strain>
    </source>
</reference>
<sequence>MKTAKLMAVACLMFAWIATPFSAANAEPMGSPDPAAALGSDISWPQCGGGLPSGQAFGIVGVNGGRPETANPCLAEQLQWAEGSVGGTSQSPVALYVNTANPAEYGGWWPASDADVGMSRPNPYGSCDGTASAACAYLYGYGIAFDDVNHYGVPDPAKHMWWLDVETGNAWSWDTAANAADIEGMAAYLQSIGAAVGIYSTSYQFGVIAGQLHPDSNLNGLKSWLAGATSTESAMELCSAPPLTAGGVVALTQFTTDLDYNYSCIPPAPPPPPPPAPVVAPPKPPVPTLTTDASGKRKPLLSIAQS</sequence>
<feature type="signal peptide" evidence="2">
    <location>
        <begin position="1"/>
        <end position="23"/>
    </location>
</feature>
<protein>
    <recommendedName>
        <fullName evidence="5">Peptidase C39-like domain-containing protein</fullName>
    </recommendedName>
</protein>
<dbReference type="Gene3D" id="3.20.20.80">
    <property type="entry name" value="Glycosidases"/>
    <property type="match status" value="1"/>
</dbReference>
<proteinExistence type="predicted"/>
<keyword evidence="2" id="KW-0732">Signal</keyword>
<accession>A0ABV5UQI3</accession>
<gene>
    <name evidence="3" type="ORF">ACFFPI_11190</name>
</gene>
<dbReference type="InterPro" id="IPR017853">
    <property type="entry name" value="GH"/>
</dbReference>
<evidence type="ECO:0000256" key="1">
    <source>
        <dbReference type="SAM" id="MobiDB-lite"/>
    </source>
</evidence>
<evidence type="ECO:0000313" key="4">
    <source>
        <dbReference type="Proteomes" id="UP001589536"/>
    </source>
</evidence>
<keyword evidence="4" id="KW-1185">Reference proteome</keyword>
<evidence type="ECO:0000256" key="2">
    <source>
        <dbReference type="SAM" id="SignalP"/>
    </source>
</evidence>
<evidence type="ECO:0008006" key="5">
    <source>
        <dbReference type="Google" id="ProtNLM"/>
    </source>
</evidence>
<feature type="chain" id="PRO_5047223672" description="Peptidase C39-like domain-containing protein" evidence="2">
    <location>
        <begin position="24"/>
        <end position="306"/>
    </location>
</feature>
<feature type="compositionally biased region" description="Pro residues" evidence="1">
    <location>
        <begin position="266"/>
        <end position="287"/>
    </location>
</feature>
<dbReference type="RefSeq" id="WP_345048548.1">
    <property type="nucleotide sequence ID" value="NZ_BAABED010000001.1"/>
</dbReference>
<evidence type="ECO:0000313" key="3">
    <source>
        <dbReference type="EMBL" id="MFB9714686.1"/>
    </source>
</evidence>
<dbReference type="EMBL" id="JBHMBH010000025">
    <property type="protein sequence ID" value="MFB9714686.1"/>
    <property type="molecule type" value="Genomic_DNA"/>
</dbReference>
<dbReference type="SUPFAM" id="SSF51445">
    <property type="entry name" value="(Trans)glycosidases"/>
    <property type="match status" value="1"/>
</dbReference>